<accession>A0A0H4VP86</accession>
<dbReference type="Proteomes" id="UP000036458">
    <property type="component" value="Chromosome"/>
</dbReference>
<keyword evidence="2 5" id="KW-0808">Transferase</keyword>
<evidence type="ECO:0000259" key="4">
    <source>
        <dbReference type="Pfam" id="PF13649"/>
    </source>
</evidence>
<keyword evidence="1 5" id="KW-0489">Methyltransferase</keyword>
<feature type="domain" description="Methyltransferase" evidence="4">
    <location>
        <begin position="31"/>
        <end position="129"/>
    </location>
</feature>
<dbReference type="PATRIC" id="fig|1379910.4.peg.1665"/>
<dbReference type="Pfam" id="PF13649">
    <property type="entry name" value="Methyltransf_25"/>
    <property type="match status" value="1"/>
</dbReference>
<keyword evidence="6" id="KW-1185">Reference proteome</keyword>
<dbReference type="STRING" id="1379910.TH63_07615"/>
<dbReference type="KEGG" id="ruf:TH63_07615"/>
<protein>
    <submittedName>
        <fullName evidence="5">Methyltransferase type 11</fullName>
    </submittedName>
</protein>
<dbReference type="GO" id="GO:0032259">
    <property type="term" value="P:methylation"/>
    <property type="evidence" value="ECO:0007669"/>
    <property type="project" value="UniProtKB-KW"/>
</dbReference>
<dbReference type="CDD" id="cd02440">
    <property type="entry name" value="AdoMet_MTases"/>
    <property type="match status" value="1"/>
</dbReference>
<sequence length="204" mass="22871">MSTPLQEAFGDIDIYLFDQLLKNRFQDCHRVLDVGCGSGRNLWYFLQQGFEVFAVDLSPEAVAQTKNLASRLAPSLPEANFQVALAEALPFANASFDLIISSAVLHFARNPAHFDLMLMGMWQKLKPGGFLFARLASSIGIESLVTDLGNGRYLLPDGSERFLVDEKRLLEYTQNLRGRLVEPIKTTNVQNLRCMTTWVLQKSA</sequence>
<dbReference type="OrthoDB" id="9804312at2"/>
<evidence type="ECO:0000313" key="6">
    <source>
        <dbReference type="Proteomes" id="UP000036458"/>
    </source>
</evidence>
<evidence type="ECO:0000256" key="1">
    <source>
        <dbReference type="ARBA" id="ARBA00022603"/>
    </source>
</evidence>
<dbReference type="Gene3D" id="3.40.50.150">
    <property type="entry name" value="Vaccinia Virus protein VP39"/>
    <property type="match status" value="1"/>
</dbReference>
<dbReference type="AlphaFoldDB" id="A0A0H4VP86"/>
<dbReference type="PANTHER" id="PTHR43464">
    <property type="entry name" value="METHYLTRANSFERASE"/>
    <property type="match status" value="1"/>
</dbReference>
<dbReference type="RefSeq" id="WP_048920424.1">
    <property type="nucleotide sequence ID" value="NZ_CP010777.1"/>
</dbReference>
<evidence type="ECO:0000256" key="3">
    <source>
        <dbReference type="ARBA" id="ARBA00022691"/>
    </source>
</evidence>
<proteinExistence type="predicted"/>
<name>A0A0H4VP86_9BACT</name>
<evidence type="ECO:0000313" key="5">
    <source>
        <dbReference type="EMBL" id="AKQ45544.1"/>
    </source>
</evidence>
<keyword evidence="3" id="KW-0949">S-adenosyl-L-methionine</keyword>
<reference evidence="5 6" key="1">
    <citation type="submission" date="2015-01" db="EMBL/GenBank/DDBJ databases">
        <title>Rufibacter sp./DG31D/ whole genome sequencing.</title>
        <authorList>
            <person name="Kim M.K."/>
            <person name="Srinivasan S."/>
            <person name="Lee J.-J."/>
        </authorList>
    </citation>
    <scope>NUCLEOTIDE SEQUENCE [LARGE SCALE GENOMIC DNA]</scope>
    <source>
        <strain evidence="5 6">DG31D</strain>
    </source>
</reference>
<dbReference type="InterPro" id="IPR041698">
    <property type="entry name" value="Methyltransf_25"/>
</dbReference>
<dbReference type="GO" id="GO:0008168">
    <property type="term" value="F:methyltransferase activity"/>
    <property type="evidence" value="ECO:0007669"/>
    <property type="project" value="UniProtKB-KW"/>
</dbReference>
<evidence type="ECO:0000256" key="2">
    <source>
        <dbReference type="ARBA" id="ARBA00022679"/>
    </source>
</evidence>
<organism evidence="5 6">
    <name type="scientific">Rufibacter radiotolerans</name>
    <dbReference type="NCBI Taxonomy" id="1379910"/>
    <lineage>
        <taxon>Bacteria</taxon>
        <taxon>Pseudomonadati</taxon>
        <taxon>Bacteroidota</taxon>
        <taxon>Cytophagia</taxon>
        <taxon>Cytophagales</taxon>
        <taxon>Hymenobacteraceae</taxon>
        <taxon>Rufibacter</taxon>
    </lineage>
</organism>
<dbReference type="InterPro" id="IPR029063">
    <property type="entry name" value="SAM-dependent_MTases_sf"/>
</dbReference>
<dbReference type="PANTHER" id="PTHR43464:SF19">
    <property type="entry name" value="UBIQUINONE BIOSYNTHESIS O-METHYLTRANSFERASE, MITOCHONDRIAL"/>
    <property type="match status" value="1"/>
</dbReference>
<dbReference type="EMBL" id="CP010777">
    <property type="protein sequence ID" value="AKQ45544.1"/>
    <property type="molecule type" value="Genomic_DNA"/>
</dbReference>
<dbReference type="SUPFAM" id="SSF53335">
    <property type="entry name" value="S-adenosyl-L-methionine-dependent methyltransferases"/>
    <property type="match status" value="1"/>
</dbReference>
<gene>
    <name evidence="5" type="ORF">TH63_07615</name>
</gene>